<evidence type="ECO:0000313" key="1">
    <source>
        <dbReference type="EMBL" id="JAD47677.1"/>
    </source>
</evidence>
<protein>
    <submittedName>
        <fullName evidence="1">Uncharacterized protein</fullName>
    </submittedName>
</protein>
<organism evidence="1">
    <name type="scientific">Arundo donax</name>
    <name type="common">Giant reed</name>
    <name type="synonym">Donax arundinaceus</name>
    <dbReference type="NCBI Taxonomy" id="35708"/>
    <lineage>
        <taxon>Eukaryota</taxon>
        <taxon>Viridiplantae</taxon>
        <taxon>Streptophyta</taxon>
        <taxon>Embryophyta</taxon>
        <taxon>Tracheophyta</taxon>
        <taxon>Spermatophyta</taxon>
        <taxon>Magnoliopsida</taxon>
        <taxon>Liliopsida</taxon>
        <taxon>Poales</taxon>
        <taxon>Poaceae</taxon>
        <taxon>PACMAD clade</taxon>
        <taxon>Arundinoideae</taxon>
        <taxon>Arundineae</taxon>
        <taxon>Arundo</taxon>
    </lineage>
</organism>
<dbReference type="AlphaFoldDB" id="A0A0A9AKT7"/>
<dbReference type="EMBL" id="GBRH01250218">
    <property type="protein sequence ID" value="JAD47677.1"/>
    <property type="molecule type" value="Transcribed_RNA"/>
</dbReference>
<reference evidence="1" key="1">
    <citation type="submission" date="2014-09" db="EMBL/GenBank/DDBJ databases">
        <authorList>
            <person name="Magalhaes I.L.F."/>
            <person name="Oliveira U."/>
            <person name="Santos F.R."/>
            <person name="Vidigal T.H.D.A."/>
            <person name="Brescovit A.D."/>
            <person name="Santos A.J."/>
        </authorList>
    </citation>
    <scope>NUCLEOTIDE SEQUENCE</scope>
    <source>
        <tissue evidence="1">Shoot tissue taken approximately 20 cm above the soil surface</tissue>
    </source>
</reference>
<reference evidence="1" key="2">
    <citation type="journal article" date="2015" name="Data Brief">
        <title>Shoot transcriptome of the giant reed, Arundo donax.</title>
        <authorList>
            <person name="Barrero R.A."/>
            <person name="Guerrero F.D."/>
            <person name="Moolhuijzen P."/>
            <person name="Goolsby J.A."/>
            <person name="Tidwell J."/>
            <person name="Bellgard S.E."/>
            <person name="Bellgard M.I."/>
        </authorList>
    </citation>
    <scope>NUCLEOTIDE SEQUENCE</scope>
    <source>
        <tissue evidence="1">Shoot tissue taken approximately 20 cm above the soil surface</tissue>
    </source>
</reference>
<name>A0A0A9AKT7_ARUDO</name>
<accession>A0A0A9AKT7</accession>
<proteinExistence type="predicted"/>
<sequence length="142" mass="15837">MLGRPPTTEGSDGPGPIRCLITVSLGDGNLARFWQKRWLDGKSLIELAPNLVAVVDPRTARIRTVREGLQGMSQADDISGKLTIAVLLEYLDVWARLETMVLHEDVEDRTLWRWTGDGQYSASSAYATLFICSQLFPMDDQL</sequence>